<name>A0A3P7JKL5_STRVU</name>
<organism evidence="1 2">
    <name type="scientific">Strongylus vulgaris</name>
    <name type="common">Blood worm</name>
    <dbReference type="NCBI Taxonomy" id="40348"/>
    <lineage>
        <taxon>Eukaryota</taxon>
        <taxon>Metazoa</taxon>
        <taxon>Ecdysozoa</taxon>
        <taxon>Nematoda</taxon>
        <taxon>Chromadorea</taxon>
        <taxon>Rhabditida</taxon>
        <taxon>Rhabditina</taxon>
        <taxon>Rhabditomorpha</taxon>
        <taxon>Strongyloidea</taxon>
        <taxon>Strongylidae</taxon>
        <taxon>Strongylus</taxon>
    </lineage>
</organism>
<dbReference type="Proteomes" id="UP000270094">
    <property type="component" value="Unassembled WGS sequence"/>
</dbReference>
<dbReference type="EMBL" id="UYYB01126915">
    <property type="protein sequence ID" value="VDM84016.1"/>
    <property type="molecule type" value="Genomic_DNA"/>
</dbReference>
<protein>
    <submittedName>
        <fullName evidence="1">Uncharacterized protein</fullName>
    </submittedName>
</protein>
<accession>A0A3P7JKL5</accession>
<gene>
    <name evidence="1" type="ORF">SVUK_LOCUS19014</name>
</gene>
<keyword evidence="2" id="KW-1185">Reference proteome</keyword>
<sequence length="66" mass="7732">METSPSPQHQLLQLTHRKLQHQLSNHLLPSNNQLPNRKQYQLLLNHLDISSKSQPYNQRSSHVLKS</sequence>
<reference evidence="1 2" key="1">
    <citation type="submission" date="2018-11" db="EMBL/GenBank/DDBJ databases">
        <authorList>
            <consortium name="Pathogen Informatics"/>
        </authorList>
    </citation>
    <scope>NUCLEOTIDE SEQUENCE [LARGE SCALE GENOMIC DNA]</scope>
</reference>
<evidence type="ECO:0000313" key="2">
    <source>
        <dbReference type="Proteomes" id="UP000270094"/>
    </source>
</evidence>
<evidence type="ECO:0000313" key="1">
    <source>
        <dbReference type="EMBL" id="VDM84016.1"/>
    </source>
</evidence>
<proteinExistence type="predicted"/>
<dbReference type="AlphaFoldDB" id="A0A3P7JKL5"/>